<dbReference type="InterPro" id="IPR006860">
    <property type="entry name" value="FecR"/>
</dbReference>
<accession>U2DPQ5</accession>
<proteinExistence type="predicted"/>
<sequence>MKRNKLSILDEQNYEYAVRALNDQKVRCSEEFGYWLSVDSNRALFQELSETKEALMLLESEMAPDTEKAWRTLRSRISVRRRTGIFYWGVSAAAAFLLFIGYSLWMKEKEVVVFTTVSQSDEVMLRVGENESVSIDALTQEAHLSAELGATLNAGTLAYSQESQQSSVKMHTLATPRGRTFHLALSDGTEIWLNGETTLHYPSRFTGGERRVELVEGEAFFQVAPDTSLPFVVKNKTMKTQVLGTVFNVRAYSGENRSVTLLTGSVEVSDTFKANKVKLAPGENVYLDAASSRLVAQPADVSEMTAWRENLFCFRETTLEHIMKAIGRWYNLTIVFKSQTAMHYRFNFWANRNETPEHVLRILNLTGKVKVRQDGGTIVIEE</sequence>
<dbReference type="Proteomes" id="UP000016496">
    <property type="component" value="Unassembled WGS sequence"/>
</dbReference>
<dbReference type="Gene3D" id="3.55.50.30">
    <property type="match status" value="1"/>
</dbReference>
<feature type="domain" description="FecR protein" evidence="2">
    <location>
        <begin position="172"/>
        <end position="267"/>
    </location>
</feature>
<evidence type="ECO:0000259" key="2">
    <source>
        <dbReference type="Pfam" id="PF04773"/>
    </source>
</evidence>
<keyword evidence="1" id="KW-1133">Transmembrane helix</keyword>
<comment type="caution">
    <text evidence="4">The sequence shown here is derived from an EMBL/GenBank/DDBJ whole genome shotgun (WGS) entry which is preliminary data.</text>
</comment>
<feature type="transmembrane region" description="Helical" evidence="1">
    <location>
        <begin position="85"/>
        <end position="105"/>
    </location>
</feature>
<keyword evidence="1" id="KW-0812">Transmembrane</keyword>
<feature type="domain" description="Protein FecR C-terminal" evidence="3">
    <location>
        <begin position="312"/>
        <end position="380"/>
    </location>
</feature>
<gene>
    <name evidence="4" type="ORF">HMPREF1981_03070</name>
</gene>
<dbReference type="InterPro" id="IPR032508">
    <property type="entry name" value="FecR_C"/>
</dbReference>
<dbReference type="HOGENOM" id="CLU_050192_1_1_10"/>
<evidence type="ECO:0000313" key="5">
    <source>
        <dbReference type="Proteomes" id="UP000016496"/>
    </source>
</evidence>
<dbReference type="GO" id="GO:0016989">
    <property type="term" value="F:sigma factor antagonist activity"/>
    <property type="evidence" value="ECO:0007669"/>
    <property type="project" value="TreeGrafter"/>
</dbReference>
<dbReference type="Pfam" id="PF04773">
    <property type="entry name" value="FecR"/>
    <property type="match status" value="1"/>
</dbReference>
<keyword evidence="1" id="KW-0472">Membrane</keyword>
<dbReference type="InterPro" id="IPR012373">
    <property type="entry name" value="Ferrdict_sens_TM"/>
</dbReference>
<organism evidence="4 5">
    <name type="scientific">Bacteroides pyogenes F0041</name>
    <dbReference type="NCBI Taxonomy" id="1321819"/>
    <lineage>
        <taxon>Bacteria</taxon>
        <taxon>Pseudomonadati</taxon>
        <taxon>Bacteroidota</taxon>
        <taxon>Bacteroidia</taxon>
        <taxon>Bacteroidales</taxon>
        <taxon>Bacteroidaceae</taxon>
        <taxon>Bacteroides</taxon>
    </lineage>
</organism>
<name>U2DPQ5_9BACE</name>
<dbReference type="PANTHER" id="PTHR30273:SF2">
    <property type="entry name" value="PROTEIN FECR"/>
    <property type="match status" value="1"/>
</dbReference>
<dbReference type="PANTHER" id="PTHR30273">
    <property type="entry name" value="PERIPLASMIC SIGNAL SENSOR AND SIGMA FACTOR ACTIVATOR FECR-RELATED"/>
    <property type="match status" value="1"/>
</dbReference>
<dbReference type="PATRIC" id="fig|1321819.3.peg.2837"/>
<dbReference type="EMBL" id="AWSV01000155">
    <property type="protein sequence ID" value="ERI81681.1"/>
    <property type="molecule type" value="Genomic_DNA"/>
</dbReference>
<protein>
    <submittedName>
        <fullName evidence="4">Sigma factor regulatory protein, FecR/PupR family</fullName>
    </submittedName>
</protein>
<dbReference type="Gene3D" id="2.60.120.1440">
    <property type="match status" value="1"/>
</dbReference>
<dbReference type="PIRSF" id="PIRSF018266">
    <property type="entry name" value="FecR"/>
    <property type="match status" value="1"/>
</dbReference>
<dbReference type="RefSeq" id="WP_021646829.1">
    <property type="nucleotide sequence ID" value="NZ_KE993153.1"/>
</dbReference>
<dbReference type="AlphaFoldDB" id="U2DPQ5"/>
<evidence type="ECO:0000313" key="4">
    <source>
        <dbReference type="EMBL" id="ERI81681.1"/>
    </source>
</evidence>
<evidence type="ECO:0000256" key="1">
    <source>
        <dbReference type="SAM" id="Phobius"/>
    </source>
</evidence>
<dbReference type="Pfam" id="PF16344">
    <property type="entry name" value="FecR_C"/>
    <property type="match status" value="1"/>
</dbReference>
<reference evidence="4 5" key="1">
    <citation type="submission" date="2013-08" db="EMBL/GenBank/DDBJ databases">
        <authorList>
            <person name="Weinstock G."/>
            <person name="Sodergren E."/>
            <person name="Wylie T."/>
            <person name="Fulton L."/>
            <person name="Fulton R."/>
            <person name="Fronick C."/>
            <person name="O'Laughlin M."/>
            <person name="Godfrey J."/>
            <person name="Miner T."/>
            <person name="Herter B."/>
            <person name="Appelbaum E."/>
            <person name="Cordes M."/>
            <person name="Lek S."/>
            <person name="Wollam A."/>
            <person name="Pepin K.H."/>
            <person name="Palsikar V.B."/>
            <person name="Mitreva M."/>
            <person name="Wilson R.K."/>
        </authorList>
    </citation>
    <scope>NUCLEOTIDE SEQUENCE [LARGE SCALE GENOMIC DNA]</scope>
    <source>
        <strain evidence="4 5">F0041</strain>
    </source>
</reference>
<evidence type="ECO:0000259" key="3">
    <source>
        <dbReference type="Pfam" id="PF16344"/>
    </source>
</evidence>
<dbReference type="OrthoDB" id="1493027at2"/>